<evidence type="ECO:0000313" key="8">
    <source>
        <dbReference type="EMBL" id="MDR6166970.1"/>
    </source>
</evidence>
<dbReference type="PROSITE" id="PS00512">
    <property type="entry name" value="ALPHA_GALACTOSIDASE"/>
    <property type="match status" value="1"/>
</dbReference>
<organism evidence="8 9">
    <name type="scientific">Microbacterium paludicola</name>
    <dbReference type="NCBI Taxonomy" id="300019"/>
    <lineage>
        <taxon>Bacteria</taxon>
        <taxon>Bacillati</taxon>
        <taxon>Actinomycetota</taxon>
        <taxon>Actinomycetes</taxon>
        <taxon>Micrococcales</taxon>
        <taxon>Microbacteriaceae</taxon>
        <taxon>Microbacterium</taxon>
    </lineage>
</organism>
<dbReference type="PANTHER" id="PTHR43053:SF3">
    <property type="entry name" value="ALPHA-GALACTOSIDASE C-RELATED"/>
    <property type="match status" value="1"/>
</dbReference>
<evidence type="ECO:0000256" key="2">
    <source>
        <dbReference type="ARBA" id="ARBA00012755"/>
    </source>
</evidence>
<dbReference type="InterPro" id="IPR031705">
    <property type="entry name" value="Glyco_hydro_36_C"/>
</dbReference>
<dbReference type="InterPro" id="IPR050985">
    <property type="entry name" value="Alpha-glycosidase_related"/>
</dbReference>
<reference evidence="8 9" key="1">
    <citation type="submission" date="2023-08" db="EMBL/GenBank/DDBJ databases">
        <title>Functional and genomic diversity of the sorghum phyllosphere microbiome.</title>
        <authorList>
            <person name="Shade A."/>
        </authorList>
    </citation>
    <scope>NUCLEOTIDE SEQUENCE [LARGE SCALE GENOMIC DNA]</scope>
    <source>
        <strain evidence="8 9">SORGH_AS_0919</strain>
    </source>
</reference>
<dbReference type="InterPro" id="IPR017853">
    <property type="entry name" value="GH"/>
</dbReference>
<comment type="caution">
    <text evidence="8">The sequence shown here is derived from an EMBL/GenBank/DDBJ whole genome shotgun (WGS) entry which is preliminary data.</text>
</comment>
<evidence type="ECO:0000256" key="3">
    <source>
        <dbReference type="ARBA" id="ARBA00022801"/>
    </source>
</evidence>
<dbReference type="InterPro" id="IPR000111">
    <property type="entry name" value="Glyco_hydro_27/36_CS"/>
</dbReference>
<dbReference type="EC" id="3.2.1.22" evidence="2 5"/>
<accession>A0ABU1HZA5</accession>
<evidence type="ECO:0000259" key="7">
    <source>
        <dbReference type="Pfam" id="PF16875"/>
    </source>
</evidence>
<evidence type="ECO:0000313" key="9">
    <source>
        <dbReference type="Proteomes" id="UP001260188"/>
    </source>
</evidence>
<dbReference type="Gene3D" id="3.20.20.70">
    <property type="entry name" value="Aldolase class I"/>
    <property type="match status" value="1"/>
</dbReference>
<dbReference type="InterPro" id="IPR013780">
    <property type="entry name" value="Glyco_hydro_b"/>
</dbReference>
<keyword evidence="4 5" id="KW-0326">Glycosidase</keyword>
<dbReference type="PRINTS" id="PR00743">
    <property type="entry name" value="GLHYDRLASE36"/>
</dbReference>
<proteinExistence type="inferred from homology"/>
<dbReference type="Pfam" id="PF16874">
    <property type="entry name" value="Glyco_hydro_36C"/>
    <property type="match status" value="1"/>
</dbReference>
<comment type="catalytic activity">
    <reaction evidence="1 5">
        <text>Hydrolysis of terminal, non-reducing alpha-D-galactose residues in alpha-D-galactosides, including galactose oligosaccharides, galactomannans and galactolipids.</text>
        <dbReference type="EC" id="3.2.1.22"/>
    </reaction>
</comment>
<dbReference type="Gene3D" id="2.70.98.60">
    <property type="entry name" value="alpha-galactosidase from lactobacil brevis"/>
    <property type="match status" value="1"/>
</dbReference>
<evidence type="ECO:0000256" key="5">
    <source>
        <dbReference type="PIRNR" id="PIRNR005536"/>
    </source>
</evidence>
<dbReference type="SUPFAM" id="SSF51445">
    <property type="entry name" value="(Trans)glycosidases"/>
    <property type="match status" value="1"/>
</dbReference>
<evidence type="ECO:0000256" key="4">
    <source>
        <dbReference type="ARBA" id="ARBA00023295"/>
    </source>
</evidence>
<dbReference type="EMBL" id="JAVIZA010000001">
    <property type="protein sequence ID" value="MDR6166970.1"/>
    <property type="molecule type" value="Genomic_DNA"/>
</dbReference>
<dbReference type="Gene3D" id="2.60.40.1180">
    <property type="entry name" value="Golgi alpha-mannosidase II"/>
    <property type="match status" value="1"/>
</dbReference>
<evidence type="ECO:0000259" key="6">
    <source>
        <dbReference type="Pfam" id="PF16874"/>
    </source>
</evidence>
<dbReference type="InterPro" id="IPR002252">
    <property type="entry name" value="Glyco_hydro_36"/>
</dbReference>
<sequence>MDSMRVIHLSAEGVSVVIATTNDGMPEIVHWGAAVTSAEPDLLTFVEAENRTGMVGDSDVPYRASMLPEHSRGWFGAPGLSAHRGGSGWAPRFALRSLALDGEEVGAGVTYADGGRVSAVLHDAYAEIELGLEIDLTSDGLIRARARVRNTADADMAAVPLEIHALAVALPIPTWAQEVLDFTGRWGHERIPQRHPIVRGDHSRISRRGRTGLDATLVQAVGTPGFSASTGEVWIGHVGFSGNHEHTIERTDGRLHFRGGESLLPGEIRLAPGEEYSGPWVFGSYGFGLDGAAARFHSYLRKRSRSSRRPRPVTMNVWEAVYFDHDHRVLVDLAARAAELGVERYVLDDGWFRGRNDDRAGLGDWTPDPVVWPAGLRPLADEVRALGMEFGLWVEPEMINEDSDLAREHPEWILRAGPELPPRYRFQQVLDLTQPGAFDHILAALDGLIDDIGVSYLKWDHNRDLIAAGHPRSGTPAVHEQTLAVYRLIDELRRRHPDLEIESCASGGGRVDLGILERTDRIHPSDSHDPHDRFGILRWTGLLVPPEMMGSHVASPVSSVTGRIHDLQFRCAVAFLGHFGIEWDIRDLDATDRRILSDWIARYRRHRELIATGRTVGAGELDATSPQVRGVVAADRSEALFTIVTPTTSPDTIARVRFPGLAADRSYRVSVSGSDSFGPPWQVPAWLRESPALGGDGDGDGEREGRGPVIAGAVLARVGLDFPTFHPDRAAVVHLAAVVGS</sequence>
<keyword evidence="9" id="KW-1185">Reference proteome</keyword>
<comment type="similarity">
    <text evidence="5">Belongs to the glycosyl hydrolase.</text>
</comment>
<dbReference type="Pfam" id="PF16875">
    <property type="entry name" value="Glyco_hydro_36N"/>
    <property type="match status" value="1"/>
</dbReference>
<dbReference type="CDD" id="cd14791">
    <property type="entry name" value="GH36"/>
    <property type="match status" value="1"/>
</dbReference>
<dbReference type="PANTHER" id="PTHR43053">
    <property type="entry name" value="GLYCOSIDASE FAMILY 31"/>
    <property type="match status" value="1"/>
</dbReference>
<keyword evidence="3 5" id="KW-0378">Hydrolase</keyword>
<gene>
    <name evidence="8" type="ORF">QE367_001174</name>
</gene>
<dbReference type="InterPro" id="IPR038417">
    <property type="entry name" value="Alpga-gal_N_sf"/>
</dbReference>
<evidence type="ECO:0000256" key="1">
    <source>
        <dbReference type="ARBA" id="ARBA00001255"/>
    </source>
</evidence>
<dbReference type="Proteomes" id="UP001260188">
    <property type="component" value="Unassembled WGS sequence"/>
</dbReference>
<dbReference type="Pfam" id="PF02065">
    <property type="entry name" value="Melibiase"/>
    <property type="match status" value="1"/>
</dbReference>
<dbReference type="RefSeq" id="WP_309665400.1">
    <property type="nucleotide sequence ID" value="NZ_JAVIZA010000001.1"/>
</dbReference>
<feature type="domain" description="Glycosyl hydrolase family 36 C-terminal" evidence="6">
    <location>
        <begin position="631"/>
        <end position="735"/>
    </location>
</feature>
<dbReference type="PIRSF" id="PIRSF005536">
    <property type="entry name" value="Agal"/>
    <property type="match status" value="1"/>
</dbReference>
<feature type="domain" description="Glycosyl hydrolase family 36 N-terminal" evidence="7">
    <location>
        <begin position="24"/>
        <end position="271"/>
    </location>
</feature>
<dbReference type="InterPro" id="IPR031704">
    <property type="entry name" value="Glyco_hydro_36_N"/>
</dbReference>
<name>A0ABU1HZA5_9MICO</name>
<dbReference type="GO" id="GO:0004557">
    <property type="term" value="F:alpha-galactosidase activity"/>
    <property type="evidence" value="ECO:0007669"/>
    <property type="project" value="UniProtKB-EC"/>
</dbReference>
<dbReference type="InterPro" id="IPR013785">
    <property type="entry name" value="Aldolase_TIM"/>
</dbReference>
<protein>
    <recommendedName>
        <fullName evidence="2 5">Alpha-galactosidase</fullName>
        <ecNumber evidence="2 5">3.2.1.22</ecNumber>
    </recommendedName>
</protein>